<reference evidence="3 4" key="1">
    <citation type="journal article" date="2016" name="Genome Announc.">
        <title>Draft Genome Sequences of Five Rapidly Growing Mycobacterium Species, M. thermoresistibile, M. fortuitum subsp. acetamidolyticum, M. canariasense, M. brisbanense, and M. novocastrense.</title>
        <authorList>
            <person name="Katahira K."/>
            <person name="Ogura Y."/>
            <person name="Gotoh Y."/>
            <person name="Hayashi T."/>
        </authorList>
    </citation>
    <scope>NUCLEOTIDE SEQUENCE [LARGE SCALE GENOMIC DNA]</scope>
    <source>
        <strain evidence="3 4">JCM6362</strain>
    </source>
</reference>
<evidence type="ECO:0000256" key="1">
    <source>
        <dbReference type="ARBA" id="ARBA00005662"/>
    </source>
</evidence>
<protein>
    <recommendedName>
        <fullName evidence="2">Capsule synthesis protein CapA domain-containing protein</fullName>
    </recommendedName>
</protein>
<sequence length="374" mass="40361">MTSRTASDVLVFLTGDVMTGRGVDQILARPGDPTLREPVVKDARTYVRLAERVNGAIPAPVDSTWPWGEALAVLADVRPDVRVINLETSVTTSAEFAPGKAVHYRMHPANVDCLTAVGPDVCALANNHVLDFGRAGLADTLRTLYDAGIGCAGAGLDLDEAERPATVPAGEHTRVVVASVGATTSGVPAGWAAGHRRPGVALLPDLSEHTAAAVARRVLAGTRDGDIAVVSVHWGSNWGYDVDEEQIRFGRRLIDEGVDVVHGHSSHHPRPIEVYRGKLILHGCGDMIDDYEGIGGHEMFRPELRLMYFASIDRRDGRLTALTMAPMRMRRMRLEHASDSDAEWLRGTLEHASRRFGTVVRRAADGMLAVDVGP</sequence>
<name>A0A117ILL1_MYCTH</name>
<feature type="domain" description="Capsule synthesis protein CapA" evidence="2">
    <location>
        <begin position="10"/>
        <end position="291"/>
    </location>
</feature>
<accession>A0A117ILL1</accession>
<comment type="caution">
    <text evidence="3">The sequence shown here is derived from an EMBL/GenBank/DDBJ whole genome shotgun (WGS) entry which is preliminary data.</text>
</comment>
<dbReference type="STRING" id="1797.RMCT_0795"/>
<dbReference type="CDD" id="cd07381">
    <property type="entry name" value="MPP_CapA"/>
    <property type="match status" value="1"/>
</dbReference>
<dbReference type="PANTHER" id="PTHR33393">
    <property type="entry name" value="POLYGLUTAMINE SYNTHESIS ACCESSORY PROTEIN RV0574C-RELATED"/>
    <property type="match status" value="1"/>
</dbReference>
<proteinExistence type="inferred from homology"/>
<dbReference type="Gene3D" id="3.60.21.10">
    <property type="match status" value="1"/>
</dbReference>
<organism evidence="3 4">
    <name type="scientific">Mycolicibacterium thermoresistibile</name>
    <name type="common">Mycobacterium thermoresistibile</name>
    <dbReference type="NCBI Taxonomy" id="1797"/>
    <lineage>
        <taxon>Bacteria</taxon>
        <taxon>Bacillati</taxon>
        <taxon>Actinomycetota</taxon>
        <taxon>Actinomycetes</taxon>
        <taxon>Mycobacteriales</taxon>
        <taxon>Mycobacteriaceae</taxon>
        <taxon>Mycolicibacterium</taxon>
    </lineage>
</organism>
<dbReference type="EMBL" id="BCTB01000004">
    <property type="protein sequence ID" value="GAT13824.1"/>
    <property type="molecule type" value="Genomic_DNA"/>
</dbReference>
<dbReference type="Proteomes" id="UP000069654">
    <property type="component" value="Unassembled WGS sequence"/>
</dbReference>
<dbReference type="PANTHER" id="PTHR33393:SF11">
    <property type="entry name" value="POLYGLUTAMINE SYNTHESIS ACCESSORY PROTEIN RV0574C-RELATED"/>
    <property type="match status" value="1"/>
</dbReference>
<gene>
    <name evidence="3" type="ORF">RMCT_0795</name>
</gene>
<comment type="similarity">
    <text evidence="1">Belongs to the CapA family.</text>
</comment>
<dbReference type="AlphaFoldDB" id="A0A117ILL1"/>
<dbReference type="InterPro" id="IPR052169">
    <property type="entry name" value="CW_Biosynth-Accessory"/>
</dbReference>
<dbReference type="Pfam" id="PF09587">
    <property type="entry name" value="PGA_cap"/>
    <property type="match status" value="1"/>
</dbReference>
<dbReference type="RefSeq" id="WP_003926883.1">
    <property type="nucleotide sequence ID" value="NZ_BCTB01000004.1"/>
</dbReference>
<dbReference type="SUPFAM" id="SSF56300">
    <property type="entry name" value="Metallo-dependent phosphatases"/>
    <property type="match status" value="1"/>
</dbReference>
<evidence type="ECO:0000313" key="4">
    <source>
        <dbReference type="Proteomes" id="UP000069654"/>
    </source>
</evidence>
<evidence type="ECO:0000259" key="2">
    <source>
        <dbReference type="SMART" id="SM00854"/>
    </source>
</evidence>
<reference evidence="4" key="2">
    <citation type="submission" date="2016-02" db="EMBL/GenBank/DDBJ databases">
        <title>Draft genome sequence of five rapidly growing Mycobacterium species.</title>
        <authorList>
            <person name="Katahira K."/>
            <person name="Gotou Y."/>
            <person name="Iida K."/>
            <person name="Ogura Y."/>
            <person name="Hayashi T."/>
        </authorList>
    </citation>
    <scope>NUCLEOTIDE SEQUENCE [LARGE SCALE GENOMIC DNA]</scope>
    <source>
        <strain evidence="4">JCM6362</strain>
    </source>
</reference>
<dbReference type="InterPro" id="IPR029052">
    <property type="entry name" value="Metallo-depent_PP-like"/>
</dbReference>
<evidence type="ECO:0000313" key="3">
    <source>
        <dbReference type="EMBL" id="GAT13824.1"/>
    </source>
</evidence>
<dbReference type="InterPro" id="IPR019079">
    <property type="entry name" value="Capsule_synth_CapA"/>
</dbReference>
<dbReference type="SMART" id="SM00854">
    <property type="entry name" value="PGA_cap"/>
    <property type="match status" value="1"/>
</dbReference>
<dbReference type="OMA" id="CGDVMTG"/>